<dbReference type="PANTHER" id="PTHR24249:SF372">
    <property type="entry name" value="G-PROTEIN COUPLED RECEPTORS FAMILY 1 PROFILE DOMAIN-CONTAINING PROTEIN"/>
    <property type="match status" value="1"/>
</dbReference>
<feature type="transmembrane region" description="Helical" evidence="9">
    <location>
        <begin position="12"/>
        <end position="34"/>
    </location>
</feature>
<evidence type="ECO:0000256" key="8">
    <source>
        <dbReference type="ARBA" id="ARBA00023224"/>
    </source>
</evidence>
<dbReference type="PANTHER" id="PTHR24249">
    <property type="entry name" value="HISTAMINE RECEPTOR-RELATED G-PROTEIN COUPLED RECEPTOR"/>
    <property type="match status" value="1"/>
</dbReference>
<dbReference type="InterPro" id="IPR019424">
    <property type="entry name" value="7TM_GPCR_Srsx"/>
</dbReference>
<dbReference type="GO" id="GO:0005886">
    <property type="term" value="C:plasma membrane"/>
    <property type="evidence" value="ECO:0007669"/>
    <property type="project" value="UniProtKB-SubCell"/>
</dbReference>
<evidence type="ECO:0000256" key="5">
    <source>
        <dbReference type="ARBA" id="ARBA00023040"/>
    </source>
</evidence>
<dbReference type="GO" id="GO:0004930">
    <property type="term" value="F:G protein-coupled receptor activity"/>
    <property type="evidence" value="ECO:0007669"/>
    <property type="project" value="UniProtKB-KW"/>
</dbReference>
<dbReference type="WBParaSite" id="TCNE_0000582301-mRNA-1">
    <property type="protein sequence ID" value="TCNE_0000582301-mRNA-1"/>
    <property type="gene ID" value="TCNE_0000582301"/>
</dbReference>
<proteinExistence type="predicted"/>
<dbReference type="InterPro" id="IPR050569">
    <property type="entry name" value="TAAR"/>
</dbReference>
<organism evidence="12 13">
    <name type="scientific">Toxocara canis</name>
    <name type="common">Canine roundworm</name>
    <dbReference type="NCBI Taxonomy" id="6265"/>
    <lineage>
        <taxon>Eukaryota</taxon>
        <taxon>Metazoa</taxon>
        <taxon>Ecdysozoa</taxon>
        <taxon>Nematoda</taxon>
        <taxon>Chromadorea</taxon>
        <taxon>Rhabditida</taxon>
        <taxon>Spirurina</taxon>
        <taxon>Ascaridomorpha</taxon>
        <taxon>Ascaridoidea</taxon>
        <taxon>Toxocaridae</taxon>
        <taxon>Toxocara</taxon>
    </lineage>
</organism>
<feature type="transmembrane region" description="Helical" evidence="9">
    <location>
        <begin position="262"/>
        <end position="287"/>
    </location>
</feature>
<keyword evidence="5" id="KW-0297">G-protein coupled receptor</keyword>
<keyword evidence="12" id="KW-1185">Reference proteome</keyword>
<evidence type="ECO:0000256" key="1">
    <source>
        <dbReference type="ARBA" id="ARBA00004651"/>
    </source>
</evidence>
<keyword evidence="4 9" id="KW-1133">Transmembrane helix</keyword>
<feature type="transmembrane region" description="Helical" evidence="9">
    <location>
        <begin position="190"/>
        <end position="214"/>
    </location>
</feature>
<feature type="transmembrane region" description="Helical" evidence="9">
    <location>
        <begin position="235"/>
        <end position="256"/>
    </location>
</feature>
<keyword evidence="2" id="KW-1003">Cell membrane</keyword>
<dbReference type="PRINTS" id="PR00237">
    <property type="entry name" value="GPCRRHODOPSN"/>
</dbReference>
<reference evidence="13" key="1">
    <citation type="submission" date="2016-06" db="UniProtKB">
        <authorList>
            <consortium name="WormBaseParasite"/>
        </authorList>
    </citation>
    <scope>IDENTIFICATION</scope>
</reference>
<dbReference type="CDD" id="cd00637">
    <property type="entry name" value="7tm_classA_rhodopsin-like"/>
    <property type="match status" value="1"/>
</dbReference>
<feature type="domain" description="G-protein coupled receptors family 1 profile" evidence="10">
    <location>
        <begin position="25"/>
        <end position="285"/>
    </location>
</feature>
<accession>A0A183UBF3</accession>
<evidence type="ECO:0000256" key="9">
    <source>
        <dbReference type="SAM" id="Phobius"/>
    </source>
</evidence>
<dbReference type="PROSITE" id="PS50262">
    <property type="entry name" value="G_PROTEIN_RECEP_F1_2"/>
    <property type="match status" value="1"/>
</dbReference>
<evidence type="ECO:0000313" key="13">
    <source>
        <dbReference type="WBParaSite" id="TCNE_0000582301-mRNA-1"/>
    </source>
</evidence>
<evidence type="ECO:0000256" key="3">
    <source>
        <dbReference type="ARBA" id="ARBA00022692"/>
    </source>
</evidence>
<dbReference type="AlphaFoldDB" id="A0A183UBF3"/>
<evidence type="ECO:0000256" key="7">
    <source>
        <dbReference type="ARBA" id="ARBA00023170"/>
    </source>
</evidence>
<evidence type="ECO:0000313" key="11">
    <source>
        <dbReference type="EMBL" id="VDM37062.1"/>
    </source>
</evidence>
<name>A0A183UBF3_TOXCA</name>
<dbReference type="EMBL" id="UYWY01019397">
    <property type="protein sequence ID" value="VDM37062.1"/>
    <property type="molecule type" value="Genomic_DNA"/>
</dbReference>
<evidence type="ECO:0000256" key="2">
    <source>
        <dbReference type="ARBA" id="ARBA00022475"/>
    </source>
</evidence>
<keyword evidence="6 9" id="KW-0472">Membrane</keyword>
<evidence type="ECO:0000313" key="12">
    <source>
        <dbReference type="Proteomes" id="UP000050794"/>
    </source>
</evidence>
<keyword evidence="7" id="KW-0675">Receptor</keyword>
<comment type="subcellular location">
    <subcellularLocation>
        <location evidence="1">Cell membrane</location>
        <topology evidence="1">Multi-pass membrane protein</topology>
    </subcellularLocation>
</comment>
<dbReference type="InterPro" id="IPR017452">
    <property type="entry name" value="GPCR_Rhodpsn_7TM"/>
</dbReference>
<keyword evidence="8" id="KW-0807">Transducer</keyword>
<feature type="transmembrane region" description="Helical" evidence="9">
    <location>
        <begin position="46"/>
        <end position="64"/>
    </location>
</feature>
<dbReference type="Gene3D" id="1.20.1070.10">
    <property type="entry name" value="Rhodopsin 7-helix transmembrane proteins"/>
    <property type="match status" value="1"/>
</dbReference>
<dbReference type="Proteomes" id="UP000050794">
    <property type="component" value="Unassembled WGS sequence"/>
</dbReference>
<dbReference type="Pfam" id="PF10320">
    <property type="entry name" value="7TM_GPCR_Srsx"/>
    <property type="match status" value="1"/>
</dbReference>
<evidence type="ECO:0000256" key="6">
    <source>
        <dbReference type="ARBA" id="ARBA00023136"/>
    </source>
</evidence>
<dbReference type="SMART" id="SM01381">
    <property type="entry name" value="7TM_GPCR_Srsx"/>
    <property type="match status" value="1"/>
</dbReference>
<evidence type="ECO:0000259" key="10">
    <source>
        <dbReference type="PROSITE" id="PS50262"/>
    </source>
</evidence>
<reference evidence="11 12" key="2">
    <citation type="submission" date="2018-11" db="EMBL/GenBank/DDBJ databases">
        <authorList>
            <consortium name="Pathogen Informatics"/>
        </authorList>
    </citation>
    <scope>NUCLEOTIDE SEQUENCE [LARGE SCALE GENOMIC DNA]</scope>
</reference>
<dbReference type="SUPFAM" id="SSF81321">
    <property type="entry name" value="Family A G protein-coupled receptor-like"/>
    <property type="match status" value="1"/>
</dbReference>
<sequence length="326" mass="36666">MSPPVILSELIRYLRIPLIVASIFGNLGVIIVLLRYKILRKNSSNMLIAQLGFADFVLGVGLLIRCIEKEMSIAANIQVFNRYNCMLHGATTILGMNLLQATIIMIACDRLSLLVFPIFYRRHVSCCEQSILVSDRLGEIDDMLWSIARFVISIVASLISFGGQFINFSFKNDIVICSSGAAWTDGYRFYFMMFSAFSSILTVVLNAVTVIVYWRQTRISAQRTQNSLVITQTAIIVSYIVFWCTPTVVYMIAVVLGYDPAIFGSITLILSIGSGFFASLNPFLFLWKHTEFRTFFIRFYSVRRVFKSASITAIPSALSHTIPAKL</sequence>
<gene>
    <name evidence="11" type="ORF">TCNE_LOCUS5823</name>
</gene>
<protein>
    <submittedName>
        <fullName evidence="13">G_PROTEIN_RECEP_F1_2 domain-containing protein</fullName>
    </submittedName>
</protein>
<keyword evidence="3 9" id="KW-0812">Transmembrane</keyword>
<evidence type="ECO:0000256" key="4">
    <source>
        <dbReference type="ARBA" id="ARBA00022989"/>
    </source>
</evidence>
<dbReference type="InterPro" id="IPR000276">
    <property type="entry name" value="GPCR_Rhodpsn"/>
</dbReference>